<protein>
    <recommendedName>
        <fullName evidence="2">SpaA-like prealbumin fold domain-containing protein</fullName>
    </recommendedName>
</protein>
<evidence type="ECO:0000259" key="2">
    <source>
        <dbReference type="Pfam" id="PF17802"/>
    </source>
</evidence>
<dbReference type="RefSeq" id="WP_016183411.1">
    <property type="nucleotide sequence ID" value="NZ_JXKI01000031.1"/>
</dbReference>
<dbReference type="InterPro" id="IPR041033">
    <property type="entry name" value="SpaA_PFL_dom_1"/>
</dbReference>
<dbReference type="OrthoDB" id="2216808at2"/>
<name>S1N515_9ENTE</name>
<accession>S1N515</accession>
<proteinExistence type="predicted"/>
<dbReference type="PATRIC" id="fig|1121865.3.peg.1240"/>
<evidence type="ECO:0000313" key="3">
    <source>
        <dbReference type="EMBL" id="EOW80708.1"/>
    </source>
</evidence>
<organism evidence="3 4">
    <name type="scientific">Enterococcus columbae DSM 7374 = ATCC 51263</name>
    <dbReference type="NCBI Taxonomy" id="1121865"/>
    <lineage>
        <taxon>Bacteria</taxon>
        <taxon>Bacillati</taxon>
        <taxon>Bacillota</taxon>
        <taxon>Bacilli</taxon>
        <taxon>Lactobacillales</taxon>
        <taxon>Enterococcaceae</taxon>
        <taxon>Enterococcus</taxon>
    </lineage>
</organism>
<dbReference type="EMBL" id="ASWJ01000008">
    <property type="protein sequence ID" value="EOW80708.1"/>
    <property type="molecule type" value="Genomic_DNA"/>
</dbReference>
<reference evidence="3 4" key="1">
    <citation type="submission" date="2013-03" db="EMBL/GenBank/DDBJ databases">
        <title>The Genome Sequence of Enterococcus columbae ATCC_51263 (PacBio/Illumina hybrid assembly).</title>
        <authorList>
            <consortium name="The Broad Institute Genomics Platform"/>
            <consortium name="The Broad Institute Genome Sequencing Center for Infectious Disease"/>
            <person name="Earl A."/>
            <person name="Russ C."/>
            <person name="Gilmore M."/>
            <person name="Surin D."/>
            <person name="Walker B."/>
            <person name="Young S."/>
            <person name="Zeng Q."/>
            <person name="Gargeya S."/>
            <person name="Fitzgerald M."/>
            <person name="Haas B."/>
            <person name="Abouelleil A."/>
            <person name="Allen A.W."/>
            <person name="Alvarado L."/>
            <person name="Arachchi H.M."/>
            <person name="Berlin A.M."/>
            <person name="Chapman S.B."/>
            <person name="Gainer-Dewar J."/>
            <person name="Goldberg J."/>
            <person name="Griggs A."/>
            <person name="Gujja S."/>
            <person name="Hansen M."/>
            <person name="Howarth C."/>
            <person name="Imamovic A."/>
            <person name="Ireland A."/>
            <person name="Larimer J."/>
            <person name="McCowan C."/>
            <person name="Murphy C."/>
            <person name="Pearson M."/>
            <person name="Poon T.W."/>
            <person name="Priest M."/>
            <person name="Roberts A."/>
            <person name="Saif S."/>
            <person name="Shea T."/>
            <person name="Sisk P."/>
            <person name="Sykes S."/>
            <person name="Wortman J."/>
            <person name="Nusbaum C."/>
            <person name="Birren B."/>
        </authorList>
    </citation>
    <scope>NUCLEOTIDE SEQUENCE [LARGE SCALE GENOMIC DNA]</scope>
    <source>
        <strain evidence="3 4">ATCC 51263</strain>
    </source>
</reference>
<sequence length="181" mass="20241">MIKLSPKKWLIVGLVILILGYLSSGSAEASQSQATISFKESIAPTQVVLTLFDQRTQAPLAYALFELRNDQNTLIFSKLQTNNQGKIILKKLPYDAYTFIEIQPPFGYVSSRNTLHFTLTSKEPSLSLKMYNQKSPSSKTNPSLPQVGGHSFILYFFVGCVSLSASIFLLMIKNKNRKKRG</sequence>
<comment type="caution">
    <text evidence="3">The sequence shown here is derived from an EMBL/GenBank/DDBJ whole genome shotgun (WGS) entry which is preliminary data.</text>
</comment>
<evidence type="ECO:0000313" key="4">
    <source>
        <dbReference type="Proteomes" id="UP000014113"/>
    </source>
</evidence>
<dbReference type="Gene3D" id="2.60.40.10">
    <property type="entry name" value="Immunoglobulins"/>
    <property type="match status" value="1"/>
</dbReference>
<feature type="domain" description="SpaA-like prealbumin fold" evidence="2">
    <location>
        <begin position="48"/>
        <end position="134"/>
    </location>
</feature>
<feature type="transmembrane region" description="Helical" evidence="1">
    <location>
        <begin position="152"/>
        <end position="172"/>
    </location>
</feature>
<gene>
    <name evidence="3" type="ORF">I568_01886</name>
</gene>
<dbReference type="SUPFAM" id="SSF49478">
    <property type="entry name" value="Cna protein B-type domain"/>
    <property type="match status" value="1"/>
</dbReference>
<dbReference type="Pfam" id="PF17802">
    <property type="entry name" value="SpaA"/>
    <property type="match status" value="1"/>
</dbReference>
<keyword evidence="1" id="KW-0812">Transmembrane</keyword>
<dbReference type="AlphaFoldDB" id="S1N515"/>
<keyword evidence="1" id="KW-1133">Transmembrane helix</keyword>
<keyword evidence="4" id="KW-1185">Reference proteome</keyword>
<evidence type="ECO:0000256" key="1">
    <source>
        <dbReference type="SAM" id="Phobius"/>
    </source>
</evidence>
<dbReference type="STRING" id="1121865.OMW_01270"/>
<dbReference type="InterPro" id="IPR013783">
    <property type="entry name" value="Ig-like_fold"/>
</dbReference>
<keyword evidence="1" id="KW-0472">Membrane</keyword>
<dbReference type="Proteomes" id="UP000014113">
    <property type="component" value="Unassembled WGS sequence"/>
</dbReference>